<keyword evidence="1" id="KW-1133">Transmembrane helix</keyword>
<feature type="transmembrane region" description="Helical" evidence="1">
    <location>
        <begin position="150"/>
        <end position="176"/>
    </location>
</feature>
<proteinExistence type="predicted"/>
<evidence type="ECO:0000313" key="2">
    <source>
        <dbReference type="EMBL" id="EIJ36946.1"/>
    </source>
</evidence>
<dbReference type="AlphaFoldDB" id="A0A656HN41"/>
<keyword evidence="1" id="KW-0472">Membrane</keyword>
<name>A0A656HN41_THINJ</name>
<dbReference type="RefSeq" id="WP_002710809.1">
    <property type="nucleotide sequence ID" value="NZ_JH651384.1"/>
</dbReference>
<dbReference type="EMBL" id="JH651384">
    <property type="protein sequence ID" value="EIJ36946.1"/>
    <property type="molecule type" value="Genomic_DNA"/>
</dbReference>
<accession>A0A656HN41</accession>
<protein>
    <submittedName>
        <fullName evidence="2">Uncharacterized protein</fullName>
    </submittedName>
</protein>
<evidence type="ECO:0000313" key="3">
    <source>
        <dbReference type="Proteomes" id="UP000005317"/>
    </source>
</evidence>
<gene>
    <name evidence="2" type="ORF">Thini_4471</name>
</gene>
<evidence type="ECO:0000256" key="1">
    <source>
        <dbReference type="SAM" id="Phobius"/>
    </source>
</evidence>
<sequence length="371" mass="44352">MYFTREKNKTKEAVYSGRFAFLPCIKANSLSDSELYNKYNDAVSSNKVYNDISEEFYHSRQVTRSITGLSLNGFRWLSRIYWLLTGNKYFVGQYYLMRSIFYCFAYDILEKDAGEKEKNNNLTDNRNTTNKIKIPLSHIARMDFYVVTEWLYNINLLLMLFYILAIPVLFVIGFVITKHFTLNVNRVSSNGKIYTHLISNQKYISDITESVDEKTTSWRIGTYIQPEYWAIRLRGEIIFEDWVIEKFASEYVFYEYLYKNIHDRNERRRIYTELFHSRYGSYKQYMYDMVDFSILCSCIQSKPDVNINFLSYKVKNLLAIDQERKPDSDKNHKLIIEAFEFIKNKYLILSIDQAEKEEVNLVIFFFYLHGN</sequence>
<reference evidence="3" key="1">
    <citation type="journal article" date="2011" name="Stand. Genomic Sci.">
        <title>Genome sequence of the filamentous, gliding Thiothrix nivea neotype strain (JP2(T)).</title>
        <authorList>
            <person name="Lapidus A."/>
            <person name="Nolan M."/>
            <person name="Lucas S."/>
            <person name="Glavina Del Rio T."/>
            <person name="Tice H."/>
            <person name="Cheng J.F."/>
            <person name="Tapia R."/>
            <person name="Han C."/>
            <person name="Goodwin L."/>
            <person name="Pitluck S."/>
            <person name="Liolios K."/>
            <person name="Pagani I."/>
            <person name="Ivanova N."/>
            <person name="Huntemann M."/>
            <person name="Mavromatis K."/>
            <person name="Mikhailova N."/>
            <person name="Pati A."/>
            <person name="Chen A."/>
            <person name="Palaniappan K."/>
            <person name="Land M."/>
            <person name="Brambilla E.M."/>
            <person name="Rohde M."/>
            <person name="Abt B."/>
            <person name="Verbarg S."/>
            <person name="Goker M."/>
            <person name="Bristow J."/>
            <person name="Eisen J.A."/>
            <person name="Markowitz V."/>
            <person name="Hugenholtz P."/>
            <person name="Kyrpides N.C."/>
            <person name="Klenk H.P."/>
            <person name="Woyke T."/>
        </authorList>
    </citation>
    <scope>NUCLEOTIDE SEQUENCE [LARGE SCALE GENOMIC DNA]</scope>
    <source>
        <strain evidence="3">ATCC 35100 / DSM 5205 / JP2</strain>
    </source>
</reference>
<keyword evidence="1" id="KW-0812">Transmembrane</keyword>
<dbReference type="Proteomes" id="UP000005317">
    <property type="component" value="Unassembled WGS sequence"/>
</dbReference>
<keyword evidence="3" id="KW-1185">Reference proteome</keyword>
<organism evidence="2 3">
    <name type="scientific">Thiothrix nivea (strain ATCC 35100 / DSM 5205 / JP2)</name>
    <dbReference type="NCBI Taxonomy" id="870187"/>
    <lineage>
        <taxon>Bacteria</taxon>
        <taxon>Pseudomonadati</taxon>
        <taxon>Pseudomonadota</taxon>
        <taxon>Gammaproteobacteria</taxon>
        <taxon>Thiotrichales</taxon>
        <taxon>Thiotrichaceae</taxon>
        <taxon>Thiothrix</taxon>
    </lineage>
</organism>